<name>A0A024TKS7_9STRA</name>
<dbReference type="RefSeq" id="XP_008877467.1">
    <property type="nucleotide sequence ID" value="XM_008879245.1"/>
</dbReference>
<feature type="compositionally biased region" description="Basic and acidic residues" evidence="1">
    <location>
        <begin position="83"/>
        <end position="92"/>
    </location>
</feature>
<organism evidence="2">
    <name type="scientific">Aphanomyces invadans</name>
    <dbReference type="NCBI Taxonomy" id="157072"/>
    <lineage>
        <taxon>Eukaryota</taxon>
        <taxon>Sar</taxon>
        <taxon>Stramenopiles</taxon>
        <taxon>Oomycota</taxon>
        <taxon>Saprolegniomycetes</taxon>
        <taxon>Saprolegniales</taxon>
        <taxon>Verrucalvaceae</taxon>
        <taxon>Aphanomyces</taxon>
    </lineage>
</organism>
<evidence type="ECO:0000313" key="2">
    <source>
        <dbReference type="EMBL" id="ETV93907.1"/>
    </source>
</evidence>
<protein>
    <submittedName>
        <fullName evidence="2">Uncharacterized protein</fullName>
    </submittedName>
</protein>
<dbReference type="VEuPathDB" id="FungiDB:H310_12251"/>
<dbReference type="EMBL" id="KI913988">
    <property type="protein sequence ID" value="ETV93907.1"/>
    <property type="molecule type" value="Genomic_DNA"/>
</dbReference>
<reference evidence="2" key="1">
    <citation type="submission" date="2013-12" db="EMBL/GenBank/DDBJ databases">
        <title>The Genome Sequence of Aphanomyces invadans NJM9701.</title>
        <authorList>
            <consortium name="The Broad Institute Genomics Platform"/>
            <person name="Russ C."/>
            <person name="Tyler B."/>
            <person name="van West P."/>
            <person name="Dieguez-Uribeondo J."/>
            <person name="Young S.K."/>
            <person name="Zeng Q."/>
            <person name="Gargeya S."/>
            <person name="Fitzgerald M."/>
            <person name="Abouelleil A."/>
            <person name="Alvarado L."/>
            <person name="Chapman S.B."/>
            <person name="Gainer-Dewar J."/>
            <person name="Goldberg J."/>
            <person name="Griggs A."/>
            <person name="Gujja S."/>
            <person name="Hansen M."/>
            <person name="Howarth C."/>
            <person name="Imamovic A."/>
            <person name="Ireland A."/>
            <person name="Larimer J."/>
            <person name="McCowan C."/>
            <person name="Murphy C."/>
            <person name="Pearson M."/>
            <person name="Poon T.W."/>
            <person name="Priest M."/>
            <person name="Roberts A."/>
            <person name="Saif S."/>
            <person name="Shea T."/>
            <person name="Sykes S."/>
            <person name="Wortman J."/>
            <person name="Nusbaum C."/>
            <person name="Birren B."/>
        </authorList>
    </citation>
    <scope>NUCLEOTIDE SEQUENCE [LARGE SCALE GENOMIC DNA]</scope>
    <source>
        <strain evidence="2">NJM9701</strain>
    </source>
</reference>
<sequence>MMDLNQRHRNLFRSPTNLSMRAWRRTALVQATMPVEVTADQVSLSARQIKSEAQCCRSQHPSRNQLLRPSAKLRVRVARTNTKQREDGRIPKDPVPPTKFATTNGHHRSDYPVNKRHPDPSRPLES</sequence>
<proteinExistence type="predicted"/>
<gene>
    <name evidence="2" type="ORF">H310_12251</name>
</gene>
<dbReference type="GeneID" id="20089301"/>
<feature type="region of interest" description="Disordered" evidence="1">
    <location>
        <begin position="53"/>
        <end position="126"/>
    </location>
</feature>
<evidence type="ECO:0000256" key="1">
    <source>
        <dbReference type="SAM" id="MobiDB-lite"/>
    </source>
</evidence>
<feature type="compositionally biased region" description="Basic and acidic residues" evidence="1">
    <location>
        <begin position="116"/>
        <end position="126"/>
    </location>
</feature>
<feature type="compositionally biased region" description="Polar residues" evidence="1">
    <location>
        <begin position="56"/>
        <end position="67"/>
    </location>
</feature>
<accession>A0A024TKS7</accession>
<dbReference type="AlphaFoldDB" id="A0A024TKS7"/>